<dbReference type="Proteomes" id="UP000001962">
    <property type="component" value="Chromosome"/>
</dbReference>
<evidence type="ECO:0008006" key="5">
    <source>
        <dbReference type="Google" id="ProtNLM"/>
    </source>
</evidence>
<feature type="region of interest" description="Disordered" evidence="1">
    <location>
        <begin position="325"/>
        <end position="344"/>
    </location>
</feature>
<keyword evidence="2" id="KW-0732">Signal</keyword>
<evidence type="ECO:0000313" key="3">
    <source>
        <dbReference type="EMBL" id="ABI55871.1"/>
    </source>
</evidence>
<dbReference type="RefSeq" id="WP_011628266.1">
    <property type="nucleotide sequence ID" value="NC_008340.1"/>
</dbReference>
<dbReference type="KEGG" id="aeh:Mlg_0517"/>
<dbReference type="HOGENOM" id="CLU_041769_1_0_6"/>
<dbReference type="InterPro" id="IPR018642">
    <property type="entry name" value="DUF2066"/>
</dbReference>
<organism evidence="3 4">
    <name type="scientific">Alkalilimnicola ehrlichii (strain ATCC BAA-1101 / DSM 17681 / MLHE-1)</name>
    <dbReference type="NCBI Taxonomy" id="187272"/>
    <lineage>
        <taxon>Bacteria</taxon>
        <taxon>Pseudomonadati</taxon>
        <taxon>Pseudomonadota</taxon>
        <taxon>Gammaproteobacteria</taxon>
        <taxon>Chromatiales</taxon>
        <taxon>Ectothiorhodospiraceae</taxon>
        <taxon>Alkalilimnicola</taxon>
    </lineage>
</organism>
<evidence type="ECO:0000256" key="2">
    <source>
        <dbReference type="SAM" id="SignalP"/>
    </source>
</evidence>
<dbReference type="EMBL" id="CP000453">
    <property type="protein sequence ID" value="ABI55871.1"/>
    <property type="molecule type" value="Genomic_DNA"/>
</dbReference>
<gene>
    <name evidence="3" type="ordered locus">Mlg_0517</name>
</gene>
<sequence length="344" mass="37099">MRVLPLMMLLAVLAWAMPAGANPFYTVEVAVETRDEDDRATALAVALDRLLQRITGADEPAQARGLAELLDAPERLLAGYAYRGEAGDDLRLQARFDPEALRGALSDYTGAVWLGEGARLIVWAGEEVGASRELVGEGSDGALAEVVRAEATGAGLTPLLPLLDLEDRRGLSYSHVWAGFTDRIAEASERYGRHPALALGLRQRGDDDWEGRWVLLDGRTLAEDRARAESREALVAQAMQDAVRTLARQRGVSLGGDAEATLGIQVAIDSLGAYAAVLEYLEGLPEVREARLQGARGGDLALELDLAVPAERALGALEQSRRLSLEQRAGDGENGTPPRYRWVQ</sequence>
<feature type="chain" id="PRO_5004167988" description="DUF2066 domain-containing protein" evidence="2">
    <location>
        <begin position="22"/>
        <end position="344"/>
    </location>
</feature>
<evidence type="ECO:0000256" key="1">
    <source>
        <dbReference type="SAM" id="MobiDB-lite"/>
    </source>
</evidence>
<reference evidence="4" key="1">
    <citation type="submission" date="2006-08" db="EMBL/GenBank/DDBJ databases">
        <title>Complete sequence of Alkalilimnicola ehrilichei MLHE-1.</title>
        <authorList>
            <person name="Copeland A."/>
            <person name="Lucas S."/>
            <person name="Lapidus A."/>
            <person name="Barry K."/>
            <person name="Detter J.C."/>
            <person name="Glavina del Rio T."/>
            <person name="Hammon N."/>
            <person name="Israni S."/>
            <person name="Dalin E."/>
            <person name="Tice H."/>
            <person name="Pitluck S."/>
            <person name="Sims D."/>
            <person name="Brettin T."/>
            <person name="Bruce D."/>
            <person name="Han C."/>
            <person name="Tapia R."/>
            <person name="Gilna P."/>
            <person name="Schmutz J."/>
            <person name="Larimer F."/>
            <person name="Land M."/>
            <person name="Hauser L."/>
            <person name="Kyrpides N."/>
            <person name="Mikhailova N."/>
            <person name="Oremland R.S."/>
            <person name="Hoeft S.E."/>
            <person name="Switzer-Blum J."/>
            <person name="Kulp T."/>
            <person name="King G."/>
            <person name="Tabita R."/>
            <person name="Witte B."/>
            <person name="Santini J.M."/>
            <person name="Basu P."/>
            <person name="Hollibaugh J.T."/>
            <person name="Xie G."/>
            <person name="Stolz J.F."/>
            <person name="Richardson P."/>
        </authorList>
    </citation>
    <scope>NUCLEOTIDE SEQUENCE [LARGE SCALE GENOMIC DNA]</scope>
    <source>
        <strain evidence="4">ATCC BAA-1101 / DSM 17681 / MLHE-1</strain>
    </source>
</reference>
<name>Q0ABB6_ALKEH</name>
<accession>Q0ABB6</accession>
<dbReference type="AlphaFoldDB" id="Q0ABB6"/>
<dbReference type="Pfam" id="PF09839">
    <property type="entry name" value="DUF2066"/>
    <property type="match status" value="1"/>
</dbReference>
<protein>
    <recommendedName>
        <fullName evidence="5">DUF2066 domain-containing protein</fullName>
    </recommendedName>
</protein>
<evidence type="ECO:0000313" key="4">
    <source>
        <dbReference type="Proteomes" id="UP000001962"/>
    </source>
</evidence>
<dbReference type="OrthoDB" id="6195299at2"/>
<proteinExistence type="predicted"/>
<keyword evidence="4" id="KW-1185">Reference proteome</keyword>
<feature type="signal peptide" evidence="2">
    <location>
        <begin position="1"/>
        <end position="21"/>
    </location>
</feature>
<dbReference type="eggNOG" id="COG3249">
    <property type="taxonomic scope" value="Bacteria"/>
</dbReference>